<organism evidence="2 3">
    <name type="scientific">Pseudomonas fildesensis</name>
    <dbReference type="NCBI Taxonomy" id="1674920"/>
    <lineage>
        <taxon>Bacteria</taxon>
        <taxon>Pseudomonadati</taxon>
        <taxon>Pseudomonadota</taxon>
        <taxon>Gammaproteobacteria</taxon>
        <taxon>Pseudomonadales</taxon>
        <taxon>Pseudomonadaceae</taxon>
        <taxon>Pseudomonas</taxon>
    </lineage>
</organism>
<name>A0A0J8G4J6_9PSED</name>
<dbReference type="Pfam" id="PF06904">
    <property type="entry name" value="Extensin-like_C"/>
    <property type="match status" value="1"/>
</dbReference>
<evidence type="ECO:0000313" key="2">
    <source>
        <dbReference type="EMBL" id="KMT57447.1"/>
    </source>
</evidence>
<dbReference type="AlphaFoldDB" id="A0A0J8G4J6"/>
<evidence type="ECO:0000259" key="1">
    <source>
        <dbReference type="Pfam" id="PF06904"/>
    </source>
</evidence>
<accession>A0A0J8G4J6</accession>
<dbReference type="STRING" id="1674920.ACR52_02155"/>
<comment type="caution">
    <text evidence="2">The sequence shown here is derived from an EMBL/GenBank/DDBJ whole genome shotgun (WGS) entry which is preliminary data.</text>
</comment>
<dbReference type="PATRIC" id="fig|1674920.3.peg.435"/>
<evidence type="ECO:0000313" key="3">
    <source>
        <dbReference type="Proteomes" id="UP000037551"/>
    </source>
</evidence>
<gene>
    <name evidence="2" type="ORF">ACR52_02155</name>
</gene>
<reference evidence="2 3" key="1">
    <citation type="submission" date="2015-06" db="EMBL/GenBank/DDBJ databases">
        <title>Draft genome sequence of an Antarctic Pseudomonas sp. strain KG01 with full potential for biotechnological applications.</title>
        <authorList>
            <person name="Pavlov M.S."/>
            <person name="Lira F."/>
            <person name="Martinez J.L."/>
            <person name="Marshall S.H."/>
        </authorList>
    </citation>
    <scope>NUCLEOTIDE SEQUENCE [LARGE SCALE GENOMIC DNA]</scope>
    <source>
        <strain evidence="2 3">KG01</strain>
    </source>
</reference>
<dbReference type="EMBL" id="LFMW01000001">
    <property type="protein sequence ID" value="KMT57447.1"/>
    <property type="molecule type" value="Genomic_DNA"/>
</dbReference>
<dbReference type="RefSeq" id="WP_048720005.1">
    <property type="nucleotide sequence ID" value="NZ_JBJGXJ010000001.1"/>
</dbReference>
<feature type="domain" description="Extensin-like C-terminal" evidence="1">
    <location>
        <begin position="61"/>
        <end position="232"/>
    </location>
</feature>
<keyword evidence="3" id="KW-1185">Reference proteome</keyword>
<dbReference type="OrthoDB" id="9809788at2"/>
<dbReference type="Proteomes" id="UP000037551">
    <property type="component" value="Unassembled WGS sequence"/>
</dbReference>
<dbReference type="InterPro" id="IPR009683">
    <property type="entry name" value="Extensin-like_C"/>
</dbReference>
<sequence>MRFLKVMSVLLLLAGAFALGVWRGWVPLPGEWNPWAPLDVRASPNFLTRFKLGRLQDDPALCDEVLKTSGLRVSHQADTPADAVCPLRNVLRVQGADVALSSSFLASCPLAVAFALFERHSVQPAAQAVFGQAVARVDHLGSFACRNLYNRAEGRLSQHASANALDIAGFRLADGRSISVLKEWPGEGDGARFLRQVRDSACDDFNVVLSPDYNAAHRNHFHLDMGRWWVCR</sequence>
<protein>
    <submittedName>
        <fullName evidence="2">Extensin</fullName>
    </submittedName>
</protein>
<proteinExistence type="predicted"/>